<comment type="caution">
    <text evidence="1">The sequence shown here is derived from an EMBL/GenBank/DDBJ whole genome shotgun (WGS) entry which is preliminary data.</text>
</comment>
<organism evidence="1 2">
    <name type="scientific">Phoxinus phoxinus</name>
    <name type="common">Eurasian minnow</name>
    <dbReference type="NCBI Taxonomy" id="58324"/>
    <lineage>
        <taxon>Eukaryota</taxon>
        <taxon>Metazoa</taxon>
        <taxon>Chordata</taxon>
        <taxon>Craniata</taxon>
        <taxon>Vertebrata</taxon>
        <taxon>Euteleostomi</taxon>
        <taxon>Actinopterygii</taxon>
        <taxon>Neopterygii</taxon>
        <taxon>Teleostei</taxon>
        <taxon>Ostariophysi</taxon>
        <taxon>Cypriniformes</taxon>
        <taxon>Leuciscidae</taxon>
        <taxon>Phoxininae</taxon>
        <taxon>Phoxinus</taxon>
    </lineage>
</organism>
<dbReference type="EMBL" id="JAYKXH010000021">
    <property type="protein sequence ID" value="KAK7129887.1"/>
    <property type="molecule type" value="Genomic_DNA"/>
</dbReference>
<keyword evidence="2" id="KW-1185">Reference proteome</keyword>
<gene>
    <name evidence="1" type="ORF">R3I93_019508</name>
</gene>
<evidence type="ECO:0000313" key="2">
    <source>
        <dbReference type="Proteomes" id="UP001364617"/>
    </source>
</evidence>
<evidence type="ECO:0000313" key="1">
    <source>
        <dbReference type="EMBL" id="KAK7129887.1"/>
    </source>
</evidence>
<accession>A0AAN9CD10</accession>
<proteinExistence type="predicted"/>
<sequence>MILCAFYIR</sequence>
<name>A0AAN9CD10_9TELE</name>
<protein>
    <submittedName>
        <fullName evidence="1">Uncharacterized protein</fullName>
    </submittedName>
</protein>
<dbReference type="Proteomes" id="UP001364617">
    <property type="component" value="Unassembled WGS sequence"/>
</dbReference>
<reference evidence="1 2" key="1">
    <citation type="submission" date="2024-02" db="EMBL/GenBank/DDBJ databases">
        <title>Chromosome-level genome assembly of the Eurasian Minnow (Phoxinus phoxinus).</title>
        <authorList>
            <person name="Oriowo T.O."/>
            <person name="Martin S."/>
            <person name="Stange M."/>
            <person name="Chrysostomakis Y."/>
            <person name="Brown T."/>
            <person name="Winkler S."/>
            <person name="Kukowka S."/>
            <person name="Myers E.W."/>
            <person name="Bohne A."/>
        </authorList>
    </citation>
    <scope>NUCLEOTIDE SEQUENCE [LARGE SCALE GENOMIC DNA]</scope>
    <source>
        <strain evidence="1">ZFMK-TIS-60720</strain>
        <tissue evidence="1">Whole Organism</tissue>
    </source>
</reference>